<dbReference type="InterPro" id="IPR036005">
    <property type="entry name" value="Creatinase/aminopeptidase-like"/>
</dbReference>
<dbReference type="Proteomes" id="UP000230081">
    <property type="component" value="Unassembled WGS sequence"/>
</dbReference>
<dbReference type="AlphaFoldDB" id="A0A2M7UW99"/>
<feature type="non-terminal residue" evidence="2">
    <location>
        <position position="92"/>
    </location>
</feature>
<evidence type="ECO:0000313" key="2">
    <source>
        <dbReference type="EMBL" id="PIZ88242.1"/>
    </source>
</evidence>
<feature type="domain" description="Peptidase M24" evidence="1">
    <location>
        <begin position="13"/>
        <end position="91"/>
    </location>
</feature>
<evidence type="ECO:0000259" key="1">
    <source>
        <dbReference type="Pfam" id="PF00557"/>
    </source>
</evidence>
<sequence>DIWARLNKEYAPFADITWVAYSGKKIPKEIGKIFSRVIEARDFTINFIKKSLKNKKFPKTSEVEVATRNYFKKLNLDKYFLHRTGHSLGLHI</sequence>
<accession>A0A2M7UW99</accession>
<comment type="caution">
    <text evidence="2">The sequence shown here is derived from an EMBL/GenBank/DDBJ whole genome shotgun (WGS) entry which is preliminary data.</text>
</comment>
<name>A0A2M7UW99_9BACT</name>
<dbReference type="InterPro" id="IPR000994">
    <property type="entry name" value="Pept_M24"/>
</dbReference>
<reference evidence="3" key="1">
    <citation type="submission" date="2017-09" db="EMBL/GenBank/DDBJ databases">
        <title>Depth-based differentiation of microbial function through sediment-hosted aquifers and enrichment of novel symbionts in the deep terrestrial subsurface.</title>
        <authorList>
            <person name="Probst A.J."/>
            <person name="Ladd B."/>
            <person name="Jarett J.K."/>
            <person name="Geller-Mcgrath D.E."/>
            <person name="Sieber C.M.K."/>
            <person name="Emerson J.B."/>
            <person name="Anantharaman K."/>
            <person name="Thomas B.C."/>
            <person name="Malmstrom R."/>
            <person name="Stieglmeier M."/>
            <person name="Klingl A."/>
            <person name="Woyke T."/>
            <person name="Ryan C.M."/>
            <person name="Banfield J.F."/>
        </authorList>
    </citation>
    <scope>NUCLEOTIDE SEQUENCE [LARGE SCALE GENOMIC DNA]</scope>
</reference>
<proteinExistence type="predicted"/>
<gene>
    <name evidence="2" type="ORF">COX91_01170</name>
</gene>
<dbReference type="Pfam" id="PF00557">
    <property type="entry name" value="Peptidase_M24"/>
    <property type="match status" value="1"/>
</dbReference>
<feature type="non-terminal residue" evidence="2">
    <location>
        <position position="1"/>
    </location>
</feature>
<dbReference type="EMBL" id="PFPA01000023">
    <property type="protein sequence ID" value="PIZ88242.1"/>
    <property type="molecule type" value="Genomic_DNA"/>
</dbReference>
<dbReference type="Gene3D" id="3.90.230.10">
    <property type="entry name" value="Creatinase/methionine aminopeptidase superfamily"/>
    <property type="match status" value="1"/>
</dbReference>
<protein>
    <recommendedName>
        <fullName evidence="1">Peptidase M24 domain-containing protein</fullName>
    </recommendedName>
</protein>
<organism evidence="2 3">
    <name type="scientific">Candidatus Nealsonbacteria bacterium CG_4_10_14_0_2_um_filter_39_15</name>
    <dbReference type="NCBI Taxonomy" id="1974681"/>
    <lineage>
        <taxon>Bacteria</taxon>
        <taxon>Candidatus Nealsoniibacteriota</taxon>
    </lineage>
</organism>
<dbReference type="SUPFAM" id="SSF55920">
    <property type="entry name" value="Creatinase/aminopeptidase"/>
    <property type="match status" value="1"/>
</dbReference>
<evidence type="ECO:0000313" key="3">
    <source>
        <dbReference type="Proteomes" id="UP000230081"/>
    </source>
</evidence>